<dbReference type="Proteomes" id="UP001575652">
    <property type="component" value="Unassembled WGS sequence"/>
</dbReference>
<evidence type="ECO:0000259" key="6">
    <source>
        <dbReference type="PROSITE" id="PS50893"/>
    </source>
</evidence>
<evidence type="ECO:0000256" key="3">
    <source>
        <dbReference type="ARBA" id="ARBA00022741"/>
    </source>
</evidence>
<dbReference type="PROSITE" id="PS50893">
    <property type="entry name" value="ABC_TRANSPORTER_2"/>
    <property type="match status" value="1"/>
</dbReference>
<feature type="domain" description="ABC transporter" evidence="6">
    <location>
        <begin position="2"/>
        <end position="227"/>
    </location>
</feature>
<dbReference type="Pfam" id="PF00005">
    <property type="entry name" value="ABC_tran"/>
    <property type="match status" value="1"/>
</dbReference>
<evidence type="ECO:0000313" key="8">
    <source>
        <dbReference type="Proteomes" id="UP001575652"/>
    </source>
</evidence>
<dbReference type="SUPFAM" id="SSF52540">
    <property type="entry name" value="P-loop containing nucleoside triphosphate hydrolases"/>
    <property type="match status" value="1"/>
</dbReference>
<dbReference type="PANTHER" id="PTHR43335:SF4">
    <property type="entry name" value="ABC TRANSPORTER, ATP-BINDING PROTEIN"/>
    <property type="match status" value="1"/>
</dbReference>
<dbReference type="EMBL" id="JBHDLJ010000002">
    <property type="protein sequence ID" value="MFB0833504.1"/>
    <property type="molecule type" value="Genomic_DNA"/>
</dbReference>
<evidence type="ECO:0000256" key="4">
    <source>
        <dbReference type="ARBA" id="ARBA00022840"/>
    </source>
</evidence>
<keyword evidence="3" id="KW-0547">Nucleotide-binding</keyword>
<dbReference type="PANTHER" id="PTHR43335">
    <property type="entry name" value="ABC TRANSPORTER, ATP-BINDING PROTEIN"/>
    <property type="match status" value="1"/>
</dbReference>
<keyword evidence="2" id="KW-0813">Transport</keyword>
<dbReference type="InterPro" id="IPR003439">
    <property type="entry name" value="ABC_transporter-like_ATP-bd"/>
</dbReference>
<proteinExistence type="inferred from homology"/>
<organism evidence="7 8">
    <name type="scientific">Arthrobacter halodurans</name>
    <dbReference type="NCBI Taxonomy" id="516699"/>
    <lineage>
        <taxon>Bacteria</taxon>
        <taxon>Bacillati</taxon>
        <taxon>Actinomycetota</taxon>
        <taxon>Actinomycetes</taxon>
        <taxon>Micrococcales</taxon>
        <taxon>Micrococcaceae</taxon>
        <taxon>Arthrobacter</taxon>
    </lineage>
</organism>
<keyword evidence="8" id="KW-1185">Reference proteome</keyword>
<comment type="similarity">
    <text evidence="1">Belongs to the ABC transporter superfamily.</text>
</comment>
<dbReference type="GO" id="GO:0005524">
    <property type="term" value="F:ATP binding"/>
    <property type="evidence" value="ECO:0007669"/>
    <property type="project" value="UniProtKB-KW"/>
</dbReference>
<evidence type="ECO:0000256" key="5">
    <source>
        <dbReference type="SAM" id="MobiDB-lite"/>
    </source>
</evidence>
<reference evidence="7 8" key="1">
    <citation type="submission" date="2024-09" db="EMBL/GenBank/DDBJ databases">
        <authorList>
            <person name="Salinas-Garcia M.A."/>
            <person name="Prieme A."/>
        </authorList>
    </citation>
    <scope>NUCLEOTIDE SEQUENCE [LARGE SCALE GENOMIC DNA]</scope>
    <source>
        <strain evidence="7 8">DSM 21081</strain>
    </source>
</reference>
<evidence type="ECO:0000313" key="7">
    <source>
        <dbReference type="EMBL" id="MFB0833504.1"/>
    </source>
</evidence>
<evidence type="ECO:0000256" key="1">
    <source>
        <dbReference type="ARBA" id="ARBA00005417"/>
    </source>
</evidence>
<gene>
    <name evidence="7" type="ORF">ACETWP_02805</name>
</gene>
<keyword evidence="4 7" id="KW-0067">ATP-binding</keyword>
<evidence type="ECO:0000256" key="2">
    <source>
        <dbReference type="ARBA" id="ARBA00022448"/>
    </source>
</evidence>
<dbReference type="RefSeq" id="WP_373970673.1">
    <property type="nucleotide sequence ID" value="NZ_JBHDLJ010000002.1"/>
</dbReference>
<dbReference type="Gene3D" id="3.40.50.300">
    <property type="entry name" value="P-loop containing nucleotide triphosphate hydrolases"/>
    <property type="match status" value="1"/>
</dbReference>
<feature type="region of interest" description="Disordered" evidence="5">
    <location>
        <begin position="296"/>
        <end position="316"/>
    </location>
</feature>
<dbReference type="InterPro" id="IPR027417">
    <property type="entry name" value="P-loop_NTPase"/>
</dbReference>
<name>A0ABV4UJ10_9MICC</name>
<dbReference type="SMART" id="SM00382">
    <property type="entry name" value="AAA"/>
    <property type="match status" value="1"/>
</dbReference>
<dbReference type="InterPro" id="IPR003593">
    <property type="entry name" value="AAA+_ATPase"/>
</dbReference>
<sequence length="316" mass="33101">MIQASSLAKSYGAKRAVDGVSFTVQPGKVTGFLGPNGAGKSTTMRMIMGLDRPTSGGVTVNGKPFAEHRAPLHEVGALLEAKAVHKSRSARNHLRAIGATHGVGRPRVDEVIELTGLAGVAGKRVGGFSLGMGQRLGIAAALLGDPQTLILDEPVNGLDPEGVLWVRNLARGLAAEGRTVFLSSHLMSEMAVTADHLIVIGRGRIVADAPISEILGGQGRVRTRVRTDHPAELMNALAAPGVEISVVGPDTLEVLGAHPKDIARRALERQVLVYELTPLQASLEEAYMELTKDDVEYHSGGQQPPAAVGVDAGKQA</sequence>
<accession>A0ABV4UJ10</accession>
<comment type="caution">
    <text evidence="7">The sequence shown here is derived from an EMBL/GenBank/DDBJ whole genome shotgun (WGS) entry which is preliminary data.</text>
</comment>
<protein>
    <submittedName>
        <fullName evidence="7">ABC transporter ATP-binding protein</fullName>
    </submittedName>
</protein>